<name>A0A1B2EAJ5_9HYPH</name>
<dbReference type="InterPro" id="IPR000160">
    <property type="entry name" value="GGDEF_dom"/>
</dbReference>
<evidence type="ECO:0000256" key="1">
    <source>
        <dbReference type="ARBA" id="ARBA00012528"/>
    </source>
</evidence>
<dbReference type="EC" id="2.7.7.65" evidence="1"/>
<dbReference type="GO" id="GO:0043709">
    <property type="term" value="P:cell adhesion involved in single-species biofilm formation"/>
    <property type="evidence" value="ECO:0007669"/>
    <property type="project" value="TreeGrafter"/>
</dbReference>
<dbReference type="AlphaFoldDB" id="A0A1B2EAJ5"/>
<keyword evidence="2" id="KW-0812">Transmembrane</keyword>
<dbReference type="CDD" id="cd01949">
    <property type="entry name" value="GGDEF"/>
    <property type="match status" value="1"/>
</dbReference>
<reference evidence="4" key="1">
    <citation type="submission" date="2016-07" db="EMBL/GenBank/DDBJ databases">
        <title>Microvirga ossetica sp. nov. a new species of rhizobia isolated from root nodules of the legume species Vicia alpestris Steven originated from North Ossetia region in the Caucasus.</title>
        <authorList>
            <person name="Safronova V.I."/>
            <person name="Kuznetsova I.G."/>
            <person name="Sazanova A.L."/>
            <person name="Belimov A."/>
            <person name="Andronov E."/>
            <person name="Osledkin Y.S."/>
            <person name="Onishchuk O.P."/>
            <person name="Kurchak O.N."/>
            <person name="Shaposhnikov A.I."/>
            <person name="Willems A."/>
            <person name="Tikhonovich I.A."/>
        </authorList>
    </citation>
    <scope>NUCLEOTIDE SEQUENCE [LARGE SCALE GENOMIC DNA]</scope>
    <source>
        <strain evidence="4">V5/3M</strain>
    </source>
</reference>
<feature type="transmembrane region" description="Helical" evidence="2">
    <location>
        <begin position="25"/>
        <end position="48"/>
    </location>
</feature>
<organism evidence="4">
    <name type="scientific">Microvirga ossetica</name>
    <dbReference type="NCBI Taxonomy" id="1882682"/>
    <lineage>
        <taxon>Bacteria</taxon>
        <taxon>Pseudomonadati</taxon>
        <taxon>Pseudomonadota</taxon>
        <taxon>Alphaproteobacteria</taxon>
        <taxon>Hyphomicrobiales</taxon>
        <taxon>Methylobacteriaceae</taxon>
        <taxon>Microvirga</taxon>
    </lineage>
</organism>
<dbReference type="GO" id="GO:0005886">
    <property type="term" value="C:plasma membrane"/>
    <property type="evidence" value="ECO:0007669"/>
    <property type="project" value="TreeGrafter"/>
</dbReference>
<dbReference type="SUPFAM" id="SSF55073">
    <property type="entry name" value="Nucleotide cyclase"/>
    <property type="match status" value="1"/>
</dbReference>
<dbReference type="NCBIfam" id="TIGR00254">
    <property type="entry name" value="GGDEF"/>
    <property type="match status" value="1"/>
</dbReference>
<keyword evidence="2" id="KW-1133">Transmembrane helix</keyword>
<feature type="transmembrane region" description="Helical" evidence="2">
    <location>
        <begin position="54"/>
        <end position="78"/>
    </location>
</feature>
<accession>A0A1B2EAJ5</accession>
<evidence type="ECO:0000313" key="4">
    <source>
        <dbReference type="EMBL" id="ANY77000.1"/>
    </source>
</evidence>
<dbReference type="EMBL" id="CP016616">
    <property type="protein sequence ID" value="ANY77000.1"/>
    <property type="molecule type" value="Genomic_DNA"/>
</dbReference>
<dbReference type="InterPro" id="IPR050469">
    <property type="entry name" value="Diguanylate_Cyclase"/>
</dbReference>
<dbReference type="RefSeq" id="WP_099508001.1">
    <property type="nucleotide sequence ID" value="NZ_CP016616.1"/>
</dbReference>
<dbReference type="SMART" id="SM00267">
    <property type="entry name" value="GGDEF"/>
    <property type="match status" value="1"/>
</dbReference>
<gene>
    <name evidence="4" type="ORF">BB934_01185</name>
</gene>
<dbReference type="InterPro" id="IPR043128">
    <property type="entry name" value="Rev_trsase/Diguanyl_cyclase"/>
</dbReference>
<dbReference type="PANTHER" id="PTHR45138:SF24">
    <property type="entry name" value="DIGUANYLATE CYCLASE DGCC-RELATED"/>
    <property type="match status" value="1"/>
</dbReference>
<dbReference type="InterPro" id="IPR029787">
    <property type="entry name" value="Nucleotide_cyclase"/>
</dbReference>
<evidence type="ECO:0000259" key="3">
    <source>
        <dbReference type="PROSITE" id="PS50887"/>
    </source>
</evidence>
<dbReference type="PANTHER" id="PTHR45138">
    <property type="entry name" value="REGULATORY COMPONENTS OF SENSORY TRANSDUCTION SYSTEM"/>
    <property type="match status" value="1"/>
</dbReference>
<proteinExistence type="predicted"/>
<evidence type="ECO:0000256" key="2">
    <source>
        <dbReference type="SAM" id="Phobius"/>
    </source>
</evidence>
<dbReference type="Gene3D" id="3.30.70.270">
    <property type="match status" value="1"/>
</dbReference>
<dbReference type="PROSITE" id="PS50887">
    <property type="entry name" value="GGDEF"/>
    <property type="match status" value="1"/>
</dbReference>
<sequence length="271" mass="29778">MWTFQNFIRKFTMPTITSQGDLVRYVVKVTIFALVISLAADLTTQIVFFTSWTAVLRTAIVTTLTVGVIAIPVSWIFGRAQRDLQEAKRRLEAISRTDPLTGLPNRRALIEAVSSPTPPRTAMVIADIDQFDAINDNHGLRTGDVVLQTLARTIEVHLSDYGLVGHMRGEEFALISFETPVERIVNVVTDLLRAVERTPIITPTGAVQVTMSAGIAIRGPEDTFEKLYGDADEALYEAKRAGRSQLKLSGQARQAALSGEAAGRMNLILKL</sequence>
<keyword evidence="2" id="KW-0472">Membrane</keyword>
<dbReference type="KEGG" id="moc:BB934_01185"/>
<dbReference type="GO" id="GO:1902201">
    <property type="term" value="P:negative regulation of bacterial-type flagellum-dependent cell motility"/>
    <property type="evidence" value="ECO:0007669"/>
    <property type="project" value="TreeGrafter"/>
</dbReference>
<protein>
    <recommendedName>
        <fullName evidence="1">diguanylate cyclase</fullName>
        <ecNumber evidence="1">2.7.7.65</ecNumber>
    </recommendedName>
</protein>
<dbReference type="GO" id="GO:0052621">
    <property type="term" value="F:diguanylate cyclase activity"/>
    <property type="evidence" value="ECO:0007669"/>
    <property type="project" value="UniProtKB-EC"/>
</dbReference>
<dbReference type="Pfam" id="PF00990">
    <property type="entry name" value="GGDEF"/>
    <property type="match status" value="1"/>
</dbReference>
<feature type="domain" description="GGDEF" evidence="3">
    <location>
        <begin position="119"/>
        <end position="251"/>
    </location>
</feature>